<reference evidence="6 7" key="1">
    <citation type="submission" date="2023-11" db="EMBL/GenBank/DDBJ databases">
        <title>Halocaridina rubra genome assembly.</title>
        <authorList>
            <person name="Smith C."/>
        </authorList>
    </citation>
    <scope>NUCLEOTIDE SEQUENCE [LARGE SCALE GENOMIC DNA]</scope>
    <source>
        <strain evidence="6">EP-1</strain>
        <tissue evidence="6">Whole</tissue>
    </source>
</reference>
<accession>A0AAN9A692</accession>
<dbReference type="Gene3D" id="3.50.7.10">
    <property type="entry name" value="GroEL"/>
    <property type="match status" value="1"/>
</dbReference>
<dbReference type="EMBL" id="JAXCGZ010015095">
    <property type="protein sequence ID" value="KAK7071362.1"/>
    <property type="molecule type" value="Genomic_DNA"/>
</dbReference>
<organism evidence="6 7">
    <name type="scientific">Halocaridina rubra</name>
    <name type="common">Hawaiian red shrimp</name>
    <dbReference type="NCBI Taxonomy" id="373956"/>
    <lineage>
        <taxon>Eukaryota</taxon>
        <taxon>Metazoa</taxon>
        <taxon>Ecdysozoa</taxon>
        <taxon>Arthropoda</taxon>
        <taxon>Crustacea</taxon>
        <taxon>Multicrustacea</taxon>
        <taxon>Malacostraca</taxon>
        <taxon>Eumalacostraca</taxon>
        <taxon>Eucarida</taxon>
        <taxon>Decapoda</taxon>
        <taxon>Pleocyemata</taxon>
        <taxon>Caridea</taxon>
        <taxon>Atyoidea</taxon>
        <taxon>Atyidae</taxon>
        <taxon>Halocaridina</taxon>
    </lineage>
</organism>
<dbReference type="PANTHER" id="PTHR14667">
    <property type="entry name" value="BARDET-BIEDL SYNDROME 10 PROTEIN"/>
    <property type="match status" value="1"/>
</dbReference>
<dbReference type="AlphaFoldDB" id="A0AAN9A692"/>
<proteinExistence type="inferred from homology"/>
<evidence type="ECO:0000256" key="2">
    <source>
        <dbReference type="ARBA" id="ARBA00022741"/>
    </source>
</evidence>
<dbReference type="InterPro" id="IPR017998">
    <property type="entry name" value="Chaperone_TCP-1"/>
</dbReference>
<dbReference type="GO" id="GO:0005524">
    <property type="term" value="F:ATP binding"/>
    <property type="evidence" value="ECO:0007669"/>
    <property type="project" value="UniProtKB-KW"/>
</dbReference>
<gene>
    <name evidence="6" type="ORF">SK128_001397</name>
</gene>
<dbReference type="InterPro" id="IPR027409">
    <property type="entry name" value="GroEL-like_apical_dom_sf"/>
</dbReference>
<dbReference type="InterPro" id="IPR027410">
    <property type="entry name" value="TCP-1-like_intermed_sf"/>
</dbReference>
<evidence type="ECO:0000256" key="4">
    <source>
        <dbReference type="ARBA" id="ARBA00023186"/>
    </source>
</evidence>
<dbReference type="SUPFAM" id="SSF52029">
    <property type="entry name" value="GroEL apical domain-like"/>
    <property type="match status" value="1"/>
</dbReference>
<dbReference type="Gene3D" id="3.30.260.10">
    <property type="entry name" value="TCP-1-like chaperonin intermediate domain"/>
    <property type="match status" value="1"/>
</dbReference>
<dbReference type="GO" id="GO:0140662">
    <property type="term" value="F:ATP-dependent protein folding chaperone"/>
    <property type="evidence" value="ECO:0007669"/>
    <property type="project" value="InterPro"/>
</dbReference>
<dbReference type="InterPro" id="IPR002423">
    <property type="entry name" value="Cpn60/GroEL/TCP-1"/>
</dbReference>
<dbReference type="Pfam" id="PF00118">
    <property type="entry name" value="Cpn60_TCP1"/>
    <property type="match status" value="1"/>
</dbReference>
<name>A0AAN9A692_HALRR</name>
<dbReference type="PANTHER" id="PTHR14667:SF2">
    <property type="entry name" value="BARDET-BIEDL SYNDROME 10 PROTEIN"/>
    <property type="match status" value="1"/>
</dbReference>
<evidence type="ECO:0008006" key="8">
    <source>
        <dbReference type="Google" id="ProtNLM"/>
    </source>
</evidence>
<protein>
    <recommendedName>
        <fullName evidence="8">Bardet-Biedl syndrome 10</fullName>
    </recommendedName>
</protein>
<dbReference type="Gene3D" id="1.10.560.10">
    <property type="entry name" value="GroEL-like equatorial domain"/>
    <property type="match status" value="1"/>
</dbReference>
<dbReference type="SUPFAM" id="SSF48592">
    <property type="entry name" value="GroEL equatorial domain-like"/>
    <property type="match status" value="1"/>
</dbReference>
<evidence type="ECO:0000256" key="5">
    <source>
        <dbReference type="RuleBase" id="RU004187"/>
    </source>
</evidence>
<dbReference type="GO" id="GO:0051131">
    <property type="term" value="P:chaperone-mediated protein complex assembly"/>
    <property type="evidence" value="ECO:0007669"/>
    <property type="project" value="InterPro"/>
</dbReference>
<keyword evidence="2 5" id="KW-0547">Nucleotide-binding</keyword>
<comment type="similarity">
    <text evidence="1 5">Belongs to the TCP-1 chaperonin family.</text>
</comment>
<dbReference type="InterPro" id="IPR027413">
    <property type="entry name" value="GROEL-like_equatorial_sf"/>
</dbReference>
<dbReference type="InterPro" id="IPR042619">
    <property type="entry name" value="BBS10"/>
</dbReference>
<dbReference type="Proteomes" id="UP001381693">
    <property type="component" value="Unassembled WGS sequence"/>
</dbReference>
<sequence>VKMALHQRDFSLKKHVIQCGGLASVMENSFGPHGKAVLMERSGCVTITQDGIELLSSLSVCDPILDMVSRGIVDQSKQYGDGSKRAVLLLSCILRSLDKHLSSYCQVPQSVRQKMLQVLHDIKENIIPAILRLAFETGIQNYPLHNFEALGDILGKSAENFFVTKFSKLIATTLSKLFTSFIASQCNSSRDLVKLLDEISRNPVAAIVEVYNTPLLKSHVAQGFVITRNFKFLNETMSLDNVPFIFWSLVLEENEEGYSKPVIETRDHDILMSSIMYYNNLLTRCLTMLKTYSTCIIFSSVYFPDWAVLLCKKNGFSVIDMIDVDEWNFLTSKFPVNPITIVNDVASESIGLIEKLELVTLGTSQYVRLQIPRVSQVVVCGPTTSQCKQFSAAVCKFFKYVNQWLVDCLLVSNCQTALERNEFGSCTSEKFTFPTVSHQDEFSNPQTNIPSTLEKHNIDSLILTPSSDDPLPQFYSAPLGGYMALFCKYLIVNNVLGDVKKFCEITKSVTVEIFNEIPFLLFKKSRLPHERYVEYNVKFDYHIKNFFEKRDEYLLTDLFSNLKFEGHENPFQLFKILDTVIIFSQSVLRIECIMPTGCRLSQALKLNQENSDSDDYI</sequence>
<comment type="caution">
    <text evidence="6">The sequence shown here is derived from an EMBL/GenBank/DDBJ whole genome shotgun (WGS) entry which is preliminary data.</text>
</comment>
<evidence type="ECO:0000313" key="6">
    <source>
        <dbReference type="EMBL" id="KAK7071362.1"/>
    </source>
</evidence>
<evidence type="ECO:0000313" key="7">
    <source>
        <dbReference type="Proteomes" id="UP001381693"/>
    </source>
</evidence>
<feature type="non-terminal residue" evidence="6">
    <location>
        <position position="1"/>
    </location>
</feature>
<keyword evidence="7" id="KW-1185">Reference proteome</keyword>
<dbReference type="PRINTS" id="PR00304">
    <property type="entry name" value="TCOMPLEXTCP1"/>
</dbReference>
<evidence type="ECO:0000256" key="1">
    <source>
        <dbReference type="ARBA" id="ARBA00008020"/>
    </source>
</evidence>
<evidence type="ECO:0000256" key="3">
    <source>
        <dbReference type="ARBA" id="ARBA00022840"/>
    </source>
</evidence>
<keyword evidence="4 5" id="KW-0143">Chaperone</keyword>
<keyword evidence="3 5" id="KW-0067">ATP-binding</keyword>